<dbReference type="RefSeq" id="WP_334661438.1">
    <property type="nucleotide sequence ID" value="NZ_JARULZ010000002.1"/>
</dbReference>
<evidence type="ECO:0000256" key="1">
    <source>
        <dbReference type="SAM" id="MobiDB-lite"/>
    </source>
</evidence>
<proteinExistence type="predicted"/>
<keyword evidence="3" id="KW-1185">Reference proteome</keyword>
<accession>A0ABU8B027</accession>
<comment type="caution">
    <text evidence="2">The sequence shown here is derived from an EMBL/GenBank/DDBJ whole genome shotgun (WGS) entry which is preliminary data.</text>
</comment>
<organism evidence="2 3">
    <name type="scientific">Streptomyces bottropensis</name>
    <dbReference type="NCBI Taxonomy" id="42235"/>
    <lineage>
        <taxon>Bacteria</taxon>
        <taxon>Bacillati</taxon>
        <taxon>Actinomycetota</taxon>
        <taxon>Actinomycetes</taxon>
        <taxon>Kitasatosporales</taxon>
        <taxon>Streptomycetaceae</taxon>
        <taxon>Streptomyces</taxon>
    </lineage>
</organism>
<feature type="compositionally biased region" description="Basic and acidic residues" evidence="1">
    <location>
        <begin position="40"/>
        <end position="52"/>
    </location>
</feature>
<dbReference type="Proteomes" id="UP001310290">
    <property type="component" value="Unassembled WGS sequence"/>
</dbReference>
<evidence type="ECO:0000313" key="3">
    <source>
        <dbReference type="Proteomes" id="UP001310290"/>
    </source>
</evidence>
<dbReference type="EMBL" id="JARULZ010000002">
    <property type="protein sequence ID" value="MEH0638808.1"/>
    <property type="molecule type" value="Genomic_DNA"/>
</dbReference>
<name>A0ABU8B027_9ACTN</name>
<gene>
    <name evidence="2" type="ORF">QBA35_37135</name>
</gene>
<evidence type="ECO:0000313" key="2">
    <source>
        <dbReference type="EMBL" id="MEH0638808.1"/>
    </source>
</evidence>
<feature type="region of interest" description="Disordered" evidence="1">
    <location>
        <begin position="1"/>
        <end position="53"/>
    </location>
</feature>
<protein>
    <submittedName>
        <fullName evidence="2">Uncharacterized protein</fullName>
    </submittedName>
</protein>
<reference evidence="2" key="1">
    <citation type="submission" date="2023-04" db="EMBL/GenBank/DDBJ databases">
        <title>Genomic diversity of scab-causing Streptomyces spp. in the province of Quebec, Canada.</title>
        <authorList>
            <person name="Biessy A."/>
            <person name="Cadieux M."/>
            <person name="Ciotola M."/>
            <person name="Filion M."/>
        </authorList>
    </citation>
    <scope>NUCLEOTIDE SEQUENCE</scope>
    <source>
        <strain evidence="2">B21-115</strain>
    </source>
</reference>
<sequence length="77" mass="8352">MTYTRSARQPEPEPHPTWTRGAEHLSGGPESSAASSAANDDTKWSQCEKRAGMPDPSALRAAELGAITREEHTMMRG</sequence>